<accession>A0A6S7E3K0</accession>
<organism evidence="1 2">
    <name type="scientific">Achromobacter pulmonis</name>
    <dbReference type="NCBI Taxonomy" id="1389932"/>
    <lineage>
        <taxon>Bacteria</taxon>
        <taxon>Pseudomonadati</taxon>
        <taxon>Pseudomonadota</taxon>
        <taxon>Betaproteobacteria</taxon>
        <taxon>Burkholderiales</taxon>
        <taxon>Alcaligenaceae</taxon>
        <taxon>Achromobacter</taxon>
    </lineage>
</organism>
<reference evidence="1 2" key="1">
    <citation type="submission" date="2020-04" db="EMBL/GenBank/DDBJ databases">
        <authorList>
            <person name="De Canck E."/>
        </authorList>
    </citation>
    <scope>NUCLEOTIDE SEQUENCE [LARGE SCALE GENOMIC DNA]</scope>
    <source>
        <strain evidence="1 2">LMG 26788</strain>
    </source>
</reference>
<name>A0A6S7E3K0_9BURK</name>
<gene>
    <name evidence="1" type="ORF">LMG26788_03967</name>
</gene>
<dbReference type="AlphaFoldDB" id="A0A6S7E3K0"/>
<evidence type="ECO:0000313" key="1">
    <source>
        <dbReference type="EMBL" id="CAB3894861.1"/>
    </source>
</evidence>
<dbReference type="EMBL" id="CADIKZ010000011">
    <property type="protein sequence ID" value="CAB3894861.1"/>
    <property type="molecule type" value="Genomic_DNA"/>
</dbReference>
<evidence type="ECO:0000313" key="2">
    <source>
        <dbReference type="Proteomes" id="UP000494203"/>
    </source>
</evidence>
<protein>
    <submittedName>
        <fullName evidence="1">Uncharacterized protein</fullName>
    </submittedName>
</protein>
<dbReference type="RefSeq" id="WP_175141487.1">
    <property type="nucleotide sequence ID" value="NZ_CADIKZ010000011.1"/>
</dbReference>
<dbReference type="Proteomes" id="UP000494203">
    <property type="component" value="Unassembled WGS sequence"/>
</dbReference>
<proteinExistence type="predicted"/>
<sequence>MRSHDGDGHAATAMPIARGLSFVELMELLEFSRLRFEAPGTDACATLIGTQEWRRGVDGNALAPSAIYICSTLDALRDAVLPPADARLDIDMPSLGRVRLMATMRRQVTPLPQPCLRVDLQALVRRVLVPADAPPHLYDLVRHVVMARLWIEVARI</sequence>
<keyword evidence="2" id="KW-1185">Reference proteome</keyword>